<sequence length="100" mass="10631">MISIVVSVGRSGRLNLAPLAAPASLFLSASDLIANFWNHEWNSVKDVPDLSGLNAIELFLLIQLFPLELANPGGCVVVLQTALLTNPFVSPSSNALLSLF</sequence>
<reference evidence="1 2" key="1">
    <citation type="journal article" date="2019" name="Commun. Biol.">
        <title>The bagworm genome reveals a unique fibroin gene that provides high tensile strength.</title>
        <authorList>
            <person name="Kono N."/>
            <person name="Nakamura H."/>
            <person name="Ohtoshi R."/>
            <person name="Tomita M."/>
            <person name="Numata K."/>
            <person name="Arakawa K."/>
        </authorList>
    </citation>
    <scope>NUCLEOTIDE SEQUENCE [LARGE SCALE GENOMIC DNA]</scope>
</reference>
<dbReference type="AlphaFoldDB" id="A0A4C1S915"/>
<gene>
    <name evidence="1" type="ORF">EVAR_236_1</name>
</gene>
<keyword evidence="2" id="KW-1185">Reference proteome</keyword>
<organism evidence="1 2">
    <name type="scientific">Eumeta variegata</name>
    <name type="common">Bagworm moth</name>
    <name type="synonym">Eumeta japonica</name>
    <dbReference type="NCBI Taxonomy" id="151549"/>
    <lineage>
        <taxon>Eukaryota</taxon>
        <taxon>Metazoa</taxon>
        <taxon>Ecdysozoa</taxon>
        <taxon>Arthropoda</taxon>
        <taxon>Hexapoda</taxon>
        <taxon>Insecta</taxon>
        <taxon>Pterygota</taxon>
        <taxon>Neoptera</taxon>
        <taxon>Endopterygota</taxon>
        <taxon>Lepidoptera</taxon>
        <taxon>Glossata</taxon>
        <taxon>Ditrysia</taxon>
        <taxon>Tineoidea</taxon>
        <taxon>Psychidae</taxon>
        <taxon>Oiketicinae</taxon>
        <taxon>Eumeta</taxon>
    </lineage>
</organism>
<name>A0A4C1S915_EUMVA</name>
<evidence type="ECO:0000313" key="1">
    <source>
        <dbReference type="EMBL" id="GBO98738.1"/>
    </source>
</evidence>
<proteinExistence type="predicted"/>
<comment type="caution">
    <text evidence="1">The sequence shown here is derived from an EMBL/GenBank/DDBJ whole genome shotgun (WGS) entry which is preliminary data.</text>
</comment>
<dbReference type="EMBL" id="BGZK01000001">
    <property type="protein sequence ID" value="GBO98738.1"/>
    <property type="molecule type" value="Genomic_DNA"/>
</dbReference>
<dbReference type="Proteomes" id="UP000299102">
    <property type="component" value="Unassembled WGS sequence"/>
</dbReference>
<protein>
    <submittedName>
        <fullName evidence="1">Uncharacterized protein</fullName>
    </submittedName>
</protein>
<accession>A0A4C1S915</accession>
<evidence type="ECO:0000313" key="2">
    <source>
        <dbReference type="Proteomes" id="UP000299102"/>
    </source>
</evidence>